<name>A0A0E2HCB5_9FIRM</name>
<dbReference type="EMBL" id="AGYR01000014">
    <property type="protein sequence ID" value="ENZ17545.1"/>
    <property type="molecule type" value="Genomic_DNA"/>
</dbReference>
<accession>A0A0E2HCB5</accession>
<feature type="domain" description="CpXC" evidence="1">
    <location>
        <begin position="9"/>
        <end position="122"/>
    </location>
</feature>
<reference evidence="2 3" key="1">
    <citation type="submission" date="2013-01" db="EMBL/GenBank/DDBJ databases">
        <title>The Genome Sequence of Clostridium clostridioforme 90A8.</title>
        <authorList>
            <consortium name="The Broad Institute Genome Sequencing Platform"/>
            <person name="Earl A."/>
            <person name="Ward D."/>
            <person name="Feldgarden M."/>
            <person name="Gevers D."/>
            <person name="Courvalin P."/>
            <person name="Lambert T."/>
            <person name="Walker B."/>
            <person name="Young S.K."/>
            <person name="Zeng Q."/>
            <person name="Gargeya S."/>
            <person name="Fitzgerald M."/>
            <person name="Haas B."/>
            <person name="Abouelleil A."/>
            <person name="Alvarado L."/>
            <person name="Arachchi H.M."/>
            <person name="Berlin A.M."/>
            <person name="Chapman S.B."/>
            <person name="Dewar J."/>
            <person name="Goldberg J."/>
            <person name="Griggs A."/>
            <person name="Gujja S."/>
            <person name="Hansen M."/>
            <person name="Howarth C."/>
            <person name="Imamovic A."/>
            <person name="Larimer J."/>
            <person name="McCowan C."/>
            <person name="Murphy C."/>
            <person name="Neiman D."/>
            <person name="Pearson M."/>
            <person name="Priest M."/>
            <person name="Roberts A."/>
            <person name="Saif S."/>
            <person name="Shea T."/>
            <person name="Sisk P."/>
            <person name="Sykes S."/>
            <person name="Wortman J."/>
            <person name="Nusbaum C."/>
            <person name="Birren B."/>
        </authorList>
    </citation>
    <scope>NUCLEOTIDE SEQUENCE [LARGE SCALE GENOMIC DNA]</scope>
    <source>
        <strain evidence="2 3">90A8</strain>
    </source>
</reference>
<dbReference type="HOGENOM" id="CLU_109345_1_0_9"/>
<dbReference type="PATRIC" id="fig|999408.3.peg.1987"/>
<dbReference type="Proteomes" id="UP000013085">
    <property type="component" value="Unassembled WGS sequence"/>
</dbReference>
<dbReference type="InterPro" id="IPR025682">
    <property type="entry name" value="CpXC_dom"/>
</dbReference>
<organism evidence="2 3">
    <name type="scientific">[Clostridium] clostridioforme 90A8</name>
    <dbReference type="NCBI Taxonomy" id="999408"/>
    <lineage>
        <taxon>Bacteria</taxon>
        <taxon>Bacillati</taxon>
        <taxon>Bacillota</taxon>
        <taxon>Clostridia</taxon>
        <taxon>Lachnospirales</taxon>
        <taxon>Lachnospiraceae</taxon>
        <taxon>Enterocloster</taxon>
    </lineage>
</organism>
<sequence>MSRSRDYAVRCPKCGSIMPFELFDSITSSLNPELRQQILDDRFETVVCPDCKAVSYIQYDILYHDPARRFMVCVGTDYSDVFQQSDCPAGYKLRYVDDYKQLAEKIRIFEAGLNDGIMEITKEAMRHMAKRNLELYYAGSRRKLIFFTVPGQEKHVAVSQGLYTLAGKYYDRIPMEEDRGFLRINQKYAEALKKIEV</sequence>
<comment type="caution">
    <text evidence="2">The sequence shown here is derived from an EMBL/GenBank/DDBJ whole genome shotgun (WGS) entry which is preliminary data.</text>
</comment>
<dbReference type="RefSeq" id="WP_002595557.1">
    <property type="nucleotide sequence ID" value="NZ_KB851018.1"/>
</dbReference>
<evidence type="ECO:0000259" key="1">
    <source>
        <dbReference type="Pfam" id="PF14353"/>
    </source>
</evidence>
<evidence type="ECO:0000313" key="2">
    <source>
        <dbReference type="EMBL" id="ENZ17545.1"/>
    </source>
</evidence>
<dbReference type="AlphaFoldDB" id="A0A0E2HCB5"/>
<dbReference type="Pfam" id="PF14353">
    <property type="entry name" value="CpXC"/>
    <property type="match status" value="1"/>
</dbReference>
<gene>
    <name evidence="2" type="ORF">HMPREF1090_01845</name>
</gene>
<proteinExistence type="predicted"/>
<protein>
    <recommendedName>
        <fullName evidence="1">CpXC domain-containing protein</fullName>
    </recommendedName>
</protein>
<evidence type="ECO:0000313" key="3">
    <source>
        <dbReference type="Proteomes" id="UP000013085"/>
    </source>
</evidence>